<dbReference type="GO" id="GO:0004519">
    <property type="term" value="F:endonuclease activity"/>
    <property type="evidence" value="ECO:0007669"/>
    <property type="project" value="UniProtKB-KW"/>
</dbReference>
<sequence>MVNDSQNNLILHEGFDYQENGELPLFTITDNDGGEETFFYGTSNFDYLGIFDGDGDGGADFNGNPTDGFNTYTGFDDNYLVASDIDGSSSTIAPPVFLTWSDLNVNGFNNLIFSADLATEDSDEALDFDDFVIFEYRVDGGVWQPLLAFETADDSSFNQNTFLEDTDFDGIGDGTSLTSSAQTFVKNLAVNGTNLDLRLQIRLEAGREDIGIDNISLAPLIGSSFEISATDAEKAEGNTGVTEYTFTVTRSGNTSGEVSVDYTVSGDVDGTDFGGVLPSETITFAEGETSKIITLSVIGDTDAESDETVTVTLSNATNNATISVNSANGMVVNDDFNLVKIHEIQGDGEVSPVVGQQFAIEAIVTGDFQGNDFLRGFYVQEEDTDIDDNPFTSEGIFVFDNNFGVDVNVGDKVYITGEVSEFFGETQFEPLSIQITGTGEIAPTEVMLPVATVINADGRYIADLEAYEGMLVNFPDTLTISEMFNLDRFGEFRAIQGDRAFQFTQINEPDVDNFDAHLQDVASRTITIDDGTTVQNPNPIIFPDGNLDTADSFRMGDAVNNLTGVVRFSRGSGGSGDETFRIMPTENPEFEQVNPRPETPEDVGGRLKVASFNPLNFFTTIDDGQTDTAVGQSPRGADDLTRFGGNPPASDNPNAEFERQLDKLLTTLVQLDADVIGLQELENYFGSDSEPPIATLVNALNERLGADIYAYVDPGMDFLGTDAIAVGAIYRQDTVRIAPNTTVAYLDDTIVAQLGDLGLSGEPLFTGEATSRVPLAVTFEEIATGETFTVTVNHFKSKGSSGLNDPNNPNFDQLDGQGFWNFRRTETAIALNAWLRTNPTGSNDQDVLILGDLNSYAQEDPIKTLENNYINLIKDKIGDSAYSYVFDGQLGTLDYALASPRLAQQVTEVTEWQINSDEADALDYNLDFGRSPDIFDGSVPYRTSDHDPLIVGLNLDDNLRVATFNASLNRNSAGELIEDLSTLDDAQAQKVAEIIQRANPDIILLNEFDYDANGDAIRLFQENYLGVSQNGVNPVEYPYVYFAPSNTGIASGFDLDNNGTVGGAGDAFGFGNYEGQYAMVLLSKYPIMEEGVRTFQEFLWKDMPNNLLTNDPTIDDPNTEVNENLNGYYSPEEIEILRLSSKSHWDVPVNVNGEIVHILAAHPTPPVFDGTEDRNGKRNFDEIRFWSDYVNPTTSDYIYDDQGNTGGLSAGERFVIVGDYNADPFDGDSFPDVNASDEVKANYPQAITQLLNNPIIQGSATDESITPISEGGVDASIRQNGANDSHTGNPAFDTADFGFNFNDPNSDIPPGNLRVDYVLPSYNLEIVNAEVFWKPSDDPLFDLAEFPTSDHRLVYVDLNSNNSVIAEDDTITTQENSSVSIDNLLDNDSDTDGDNLVIKSINSSNTIGLVTLNNDGTVTYNPDGEFESLSQGETATTTFEYTITDNRGGVDTAIVTITIEGVNDNPIAVDDELIIDEDTPDAIALLTNDTDIDGDDLTITEVTNGENGTVTNNNDGTVIYTPNTDFNGEDSFTYTISDGNGGTDTATVNVTVNSVNDNPIAVDDELITDEDTPNSIALLTNDTDIDGDDLTITEVTNGENGTVTNNNDGTVTYTPNADFNGEDSFTYTISDGNGGTDTATVNVTVNPVNDENINFDDEDRELNLGDDNYTITGGNGNNIITTGNGNNVINLGNGNNQVTTGDGDDNITTGSGSDRINPAGGNNIVNAGAGDDLIIGSGQSGVNNQIDGGEGFDTVIYDGVFNEFSITVENGVVTVGANTDTLSNVEQLQFSDRTIAVDDLTTDNLLDTSIYRFRTGEGTYIYVENQERQRILQGDFNFVEEGEAFKVALEDGENLEPIYRFRNSNLGGAYLYVGEAERQSIKENYTNFIEEGLAFYTYGADAQQANDIFRFQTQPGGYIFVGEAERQSILDSGFNFTEEGTAFEALA</sequence>
<dbReference type="Pfam" id="PF18885">
    <property type="entry name" value="DUF5648"/>
    <property type="match status" value="1"/>
</dbReference>
<dbReference type="RefSeq" id="WP_155082507.1">
    <property type="nucleotide sequence ID" value="NZ_WMIA01000001.1"/>
</dbReference>
<dbReference type="InterPro" id="IPR005135">
    <property type="entry name" value="Endo/exonuclease/phosphatase"/>
</dbReference>
<reference evidence="5 6" key="1">
    <citation type="submission" date="2019-11" db="EMBL/GenBank/DDBJ databases">
        <title>Isolation of a new High Light Tolerant Cyanobacteria.</title>
        <authorList>
            <person name="Dobson Z."/>
            <person name="Vaughn N."/>
            <person name="Vaughn M."/>
            <person name="Fromme P."/>
            <person name="Mazor Y."/>
        </authorList>
    </citation>
    <scope>NUCLEOTIDE SEQUENCE [LARGE SCALE GENOMIC DNA]</scope>
    <source>
        <strain evidence="5 6">0216</strain>
    </source>
</reference>
<dbReference type="GO" id="GO:0005509">
    <property type="term" value="F:calcium ion binding"/>
    <property type="evidence" value="ECO:0007669"/>
    <property type="project" value="InterPro"/>
</dbReference>
<dbReference type="PANTHER" id="PTHR42834">
    <property type="entry name" value="ENDONUCLEASE/EXONUCLEASE/PHOSPHATASE FAMILY PROTEIN (AFU_ORTHOLOGUE AFUA_3G09210)"/>
    <property type="match status" value="1"/>
</dbReference>
<dbReference type="CDD" id="cd04486">
    <property type="entry name" value="YhcR_OBF_like"/>
    <property type="match status" value="1"/>
</dbReference>
<protein>
    <submittedName>
        <fullName evidence="5">ExeM/NucH family extracellular endonuclease</fullName>
    </submittedName>
</protein>
<accession>A0A844GMC4</accession>
<dbReference type="InterPro" id="IPR038081">
    <property type="entry name" value="CalX-like_sf"/>
</dbReference>
<dbReference type="Pfam" id="PF03372">
    <property type="entry name" value="Exo_endo_phos"/>
    <property type="match status" value="2"/>
</dbReference>
<keyword evidence="5" id="KW-0540">Nuclease</keyword>
<dbReference type="NCBIfam" id="NF012211">
    <property type="entry name" value="tand_rpt_95"/>
    <property type="match status" value="3"/>
</dbReference>
<dbReference type="InterPro" id="IPR047971">
    <property type="entry name" value="ExeM-like"/>
</dbReference>
<dbReference type="InterPro" id="IPR003644">
    <property type="entry name" value="Calx_beta"/>
</dbReference>
<keyword evidence="1" id="KW-0732">Signal</keyword>
<dbReference type="GO" id="GO:0007154">
    <property type="term" value="P:cell communication"/>
    <property type="evidence" value="ECO:0007669"/>
    <property type="project" value="InterPro"/>
</dbReference>
<dbReference type="GO" id="GO:0016020">
    <property type="term" value="C:membrane"/>
    <property type="evidence" value="ECO:0007669"/>
    <property type="project" value="InterPro"/>
</dbReference>
<keyword evidence="5" id="KW-0378">Hydrolase</keyword>
<evidence type="ECO:0000256" key="3">
    <source>
        <dbReference type="ARBA" id="ARBA00022837"/>
    </source>
</evidence>
<dbReference type="Pfam" id="PF03160">
    <property type="entry name" value="Calx-beta"/>
    <property type="match status" value="1"/>
</dbReference>
<comment type="caution">
    <text evidence="5">The sequence shown here is derived from an EMBL/GenBank/DDBJ whole genome shotgun (WGS) entry which is preliminary data.</text>
</comment>
<dbReference type="Gene3D" id="3.60.10.10">
    <property type="entry name" value="Endonuclease/exonuclease/phosphatase"/>
    <property type="match status" value="2"/>
</dbReference>
<dbReference type="InterPro" id="IPR043708">
    <property type="entry name" value="DUF5648"/>
</dbReference>
<dbReference type="Gene3D" id="2.60.40.3440">
    <property type="match status" value="2"/>
</dbReference>
<dbReference type="Gene3D" id="2.60.40.2810">
    <property type="match status" value="1"/>
</dbReference>
<name>A0A844GMC4_9CHRO</name>
<evidence type="ECO:0000259" key="4">
    <source>
        <dbReference type="PROSITE" id="PS50268"/>
    </source>
</evidence>
<dbReference type="InterPro" id="IPR011049">
    <property type="entry name" value="Serralysin-like_metalloprot_C"/>
</dbReference>
<dbReference type="EMBL" id="WMIA01000001">
    <property type="protein sequence ID" value="MTF37637.1"/>
    <property type="molecule type" value="Genomic_DNA"/>
</dbReference>
<dbReference type="GO" id="GO:0007156">
    <property type="term" value="P:homophilic cell adhesion via plasma membrane adhesion molecules"/>
    <property type="evidence" value="ECO:0007669"/>
    <property type="project" value="InterPro"/>
</dbReference>
<organism evidence="5 6">
    <name type="scientific">Cyanobacterium aponinum 0216</name>
    <dbReference type="NCBI Taxonomy" id="2676140"/>
    <lineage>
        <taxon>Bacteria</taxon>
        <taxon>Bacillati</taxon>
        <taxon>Cyanobacteriota</taxon>
        <taxon>Cyanophyceae</taxon>
        <taxon>Oscillatoriophycideae</taxon>
        <taxon>Chroococcales</taxon>
        <taxon>Geminocystaceae</taxon>
        <taxon>Cyanobacterium</taxon>
    </lineage>
</organism>
<dbReference type="NCBIfam" id="NF033681">
    <property type="entry name" value="ExeM_NucH_DNase"/>
    <property type="match status" value="1"/>
</dbReference>
<keyword evidence="2" id="KW-0677">Repeat</keyword>
<evidence type="ECO:0000313" key="6">
    <source>
        <dbReference type="Proteomes" id="UP000437131"/>
    </source>
</evidence>
<dbReference type="SUPFAM" id="SSF51120">
    <property type="entry name" value="beta-Roll"/>
    <property type="match status" value="1"/>
</dbReference>
<keyword evidence="5" id="KW-0255">Endonuclease</keyword>
<dbReference type="PANTHER" id="PTHR42834:SF1">
    <property type="entry name" value="ENDONUCLEASE_EXONUCLEASE_PHOSPHATASE FAMILY PROTEIN (AFU_ORTHOLOGUE AFUA_3G09210)"/>
    <property type="match status" value="1"/>
</dbReference>
<dbReference type="InterPro" id="IPR002126">
    <property type="entry name" value="Cadherin-like_dom"/>
</dbReference>
<dbReference type="Pfam" id="PF17963">
    <property type="entry name" value="Big_9"/>
    <property type="match status" value="3"/>
</dbReference>
<proteinExistence type="predicted"/>
<dbReference type="SUPFAM" id="SSF141072">
    <property type="entry name" value="CalX-like"/>
    <property type="match status" value="1"/>
</dbReference>
<feature type="domain" description="Cadherin" evidence="4">
    <location>
        <begin position="1475"/>
        <end position="1561"/>
    </location>
</feature>
<dbReference type="SUPFAM" id="SSF56219">
    <property type="entry name" value="DNase I-like"/>
    <property type="match status" value="2"/>
</dbReference>
<evidence type="ECO:0000256" key="1">
    <source>
        <dbReference type="ARBA" id="ARBA00022729"/>
    </source>
</evidence>
<dbReference type="Gene3D" id="2.60.40.2030">
    <property type="match status" value="1"/>
</dbReference>
<evidence type="ECO:0000313" key="5">
    <source>
        <dbReference type="EMBL" id="MTF37637.1"/>
    </source>
</evidence>
<dbReference type="InterPro" id="IPR036691">
    <property type="entry name" value="Endo/exonu/phosph_ase_sf"/>
</dbReference>
<dbReference type="PROSITE" id="PS50268">
    <property type="entry name" value="CADHERIN_2"/>
    <property type="match status" value="1"/>
</dbReference>
<dbReference type="Proteomes" id="UP000437131">
    <property type="component" value="Unassembled WGS sequence"/>
</dbReference>
<evidence type="ECO:0000256" key="2">
    <source>
        <dbReference type="ARBA" id="ARBA00022737"/>
    </source>
</evidence>
<keyword evidence="3" id="KW-0106">Calcium</keyword>
<gene>
    <name evidence="5" type="ORF">GGC33_01650</name>
</gene>